<protein>
    <recommendedName>
        <fullName evidence="4">DUF4386 domain-containing protein</fullName>
    </recommendedName>
</protein>
<feature type="transmembrane region" description="Helical" evidence="1">
    <location>
        <begin position="118"/>
        <end position="141"/>
    </location>
</feature>
<dbReference type="Proteomes" id="UP000034196">
    <property type="component" value="Unassembled WGS sequence"/>
</dbReference>
<evidence type="ECO:0000313" key="2">
    <source>
        <dbReference type="EMBL" id="OIJ65511.1"/>
    </source>
</evidence>
<reference evidence="2" key="1">
    <citation type="submission" date="2016-10" db="EMBL/GenBank/DDBJ databases">
        <title>Genome sequence of Streptomyces mangrovisoli MUSC 149.</title>
        <authorList>
            <person name="Lee L.-H."/>
            <person name="Ser H.-L."/>
        </authorList>
    </citation>
    <scope>NUCLEOTIDE SEQUENCE [LARGE SCALE GENOMIC DNA]</scope>
    <source>
        <strain evidence="2">MUSC 149</strain>
    </source>
</reference>
<evidence type="ECO:0008006" key="4">
    <source>
        <dbReference type="Google" id="ProtNLM"/>
    </source>
</evidence>
<name>A0A1J4NSV9_9ACTN</name>
<accession>A0A1J4NSV9</accession>
<evidence type="ECO:0000313" key="3">
    <source>
        <dbReference type="Proteomes" id="UP000034196"/>
    </source>
</evidence>
<evidence type="ECO:0000256" key="1">
    <source>
        <dbReference type="SAM" id="Phobius"/>
    </source>
</evidence>
<feature type="transmembrane region" description="Helical" evidence="1">
    <location>
        <begin position="12"/>
        <end position="31"/>
    </location>
</feature>
<keyword evidence="1" id="KW-1133">Transmembrane helix</keyword>
<feature type="transmembrane region" description="Helical" evidence="1">
    <location>
        <begin position="153"/>
        <end position="171"/>
    </location>
</feature>
<feature type="transmembrane region" description="Helical" evidence="1">
    <location>
        <begin position="183"/>
        <end position="205"/>
    </location>
</feature>
<feature type="transmembrane region" description="Helical" evidence="1">
    <location>
        <begin position="43"/>
        <end position="61"/>
    </location>
</feature>
<sequence>MHETMMRRLTGVSGIAAAAAFIVEVPLYFLYSGPPPDANVLSRLLIGILGLGCLIVFMAALRELVAVVRSDTAWAGSLALVSGLAYAIVTLVSSGLEAGAVIAADRPVDPTVAVDGTYILYGTVSRMLAAMFLTATAYAISRTGLLPRWTSRTAYALAAVDLAFMPSLFFGNTPARFYAANGWGTTALTGALLSYWLLAVGITTLRSASRAPRTLTPPAHPRPIRP</sequence>
<dbReference type="OrthoDB" id="3212416at2"/>
<feature type="transmembrane region" description="Helical" evidence="1">
    <location>
        <begin position="73"/>
        <end position="98"/>
    </location>
</feature>
<dbReference type="RefSeq" id="WP_046584787.1">
    <property type="nucleotide sequence ID" value="NZ_LAVA02000057.1"/>
</dbReference>
<dbReference type="EMBL" id="LAVA02000057">
    <property type="protein sequence ID" value="OIJ65511.1"/>
    <property type="molecule type" value="Genomic_DNA"/>
</dbReference>
<keyword evidence="1" id="KW-0472">Membrane</keyword>
<comment type="caution">
    <text evidence="2">The sequence shown here is derived from an EMBL/GenBank/DDBJ whole genome shotgun (WGS) entry which is preliminary data.</text>
</comment>
<gene>
    <name evidence="2" type="ORF">WN71_023500</name>
</gene>
<keyword evidence="3" id="KW-1185">Reference proteome</keyword>
<organism evidence="2 3">
    <name type="scientific">Streptomyces mangrovisoli</name>
    <dbReference type="NCBI Taxonomy" id="1428628"/>
    <lineage>
        <taxon>Bacteria</taxon>
        <taxon>Bacillati</taxon>
        <taxon>Actinomycetota</taxon>
        <taxon>Actinomycetes</taxon>
        <taxon>Kitasatosporales</taxon>
        <taxon>Streptomycetaceae</taxon>
        <taxon>Streptomyces</taxon>
    </lineage>
</organism>
<dbReference type="AlphaFoldDB" id="A0A1J4NSV9"/>
<proteinExistence type="predicted"/>
<keyword evidence="1" id="KW-0812">Transmembrane</keyword>